<dbReference type="GO" id="GO:0046498">
    <property type="term" value="P:S-adenosylhomocysteine metabolic process"/>
    <property type="evidence" value="ECO:0007669"/>
    <property type="project" value="TreeGrafter"/>
</dbReference>
<dbReference type="GO" id="GO:1901052">
    <property type="term" value="P:sarcosine metabolic process"/>
    <property type="evidence" value="ECO:0007669"/>
    <property type="project" value="TreeGrafter"/>
</dbReference>
<dbReference type="GO" id="GO:0042802">
    <property type="term" value="F:identical protein binding"/>
    <property type="evidence" value="ECO:0007669"/>
    <property type="project" value="TreeGrafter"/>
</dbReference>
<dbReference type="InterPro" id="IPR041698">
    <property type="entry name" value="Methyltransf_25"/>
</dbReference>
<dbReference type="GO" id="GO:1904047">
    <property type="term" value="F:S-adenosyl-L-methionine binding"/>
    <property type="evidence" value="ECO:0007669"/>
    <property type="project" value="TreeGrafter"/>
</dbReference>
<dbReference type="GO" id="GO:0017174">
    <property type="term" value="F:glycine N-methyltransferase activity"/>
    <property type="evidence" value="ECO:0007669"/>
    <property type="project" value="InterPro"/>
</dbReference>
<dbReference type="InterPro" id="IPR029063">
    <property type="entry name" value="SAM-dependent_MTases_sf"/>
</dbReference>
<protein>
    <submittedName>
        <fullName evidence="5">Glycine/sarcosine N-methyltransferase</fullName>
        <ecNumber evidence="5">2.1.1.156</ecNumber>
    </submittedName>
</protein>
<dbReference type="GO" id="GO:0006111">
    <property type="term" value="P:regulation of gluconeogenesis"/>
    <property type="evidence" value="ECO:0007669"/>
    <property type="project" value="TreeGrafter"/>
</dbReference>
<dbReference type="Gene3D" id="2.20.25.110">
    <property type="entry name" value="S-adenosyl-L-methionine-dependent methyltransferases"/>
    <property type="match status" value="1"/>
</dbReference>
<dbReference type="GO" id="GO:0006730">
    <property type="term" value="P:one-carbon metabolic process"/>
    <property type="evidence" value="ECO:0007669"/>
    <property type="project" value="TreeGrafter"/>
</dbReference>
<organism evidence="5 6">
    <name type="scientific">Candidatus Ordinivivax streblomastigis</name>
    <dbReference type="NCBI Taxonomy" id="2540710"/>
    <lineage>
        <taxon>Bacteria</taxon>
        <taxon>Pseudomonadati</taxon>
        <taxon>Bacteroidota</taxon>
        <taxon>Bacteroidia</taxon>
        <taxon>Bacteroidales</taxon>
        <taxon>Candidatus Ordinivivax</taxon>
    </lineage>
</organism>
<dbReference type="SUPFAM" id="SSF53335">
    <property type="entry name" value="S-adenosyl-L-methionine-dependent methyltransferases"/>
    <property type="match status" value="1"/>
</dbReference>
<evidence type="ECO:0000259" key="4">
    <source>
        <dbReference type="Pfam" id="PF13649"/>
    </source>
</evidence>
<dbReference type="GO" id="GO:0032259">
    <property type="term" value="P:methylation"/>
    <property type="evidence" value="ECO:0007669"/>
    <property type="project" value="UniProtKB-KW"/>
</dbReference>
<dbReference type="PANTHER" id="PTHR16458">
    <property type="entry name" value="GLYCINE N-METHYLTRANSFERASE"/>
    <property type="match status" value="1"/>
</dbReference>
<gene>
    <name evidence="5" type="ORF">EZS26_002426</name>
</gene>
<dbReference type="GO" id="GO:0046500">
    <property type="term" value="P:S-adenosylmethionine metabolic process"/>
    <property type="evidence" value="ECO:0007669"/>
    <property type="project" value="TreeGrafter"/>
</dbReference>
<accession>A0A5M8NZ57</accession>
<reference evidence="5 6" key="1">
    <citation type="submission" date="2019-03" db="EMBL/GenBank/DDBJ databases">
        <title>Single cell metagenomics reveals metabolic interactions within the superorganism composed of flagellate Streblomastix strix and complex community of Bacteroidetes bacteria on its surface.</title>
        <authorList>
            <person name="Treitli S.C."/>
            <person name="Kolisko M."/>
            <person name="Husnik F."/>
            <person name="Keeling P."/>
            <person name="Hampl V."/>
        </authorList>
    </citation>
    <scope>NUCLEOTIDE SEQUENCE [LARGE SCALE GENOMIC DNA]</scope>
    <source>
        <strain evidence="5">St1</strain>
    </source>
</reference>
<keyword evidence="1 5" id="KW-0489">Methyltransferase</keyword>
<dbReference type="Proteomes" id="UP000324575">
    <property type="component" value="Unassembled WGS sequence"/>
</dbReference>
<dbReference type="GO" id="GO:0005829">
    <property type="term" value="C:cytosol"/>
    <property type="evidence" value="ECO:0007669"/>
    <property type="project" value="TreeGrafter"/>
</dbReference>
<evidence type="ECO:0000256" key="2">
    <source>
        <dbReference type="ARBA" id="ARBA00022679"/>
    </source>
</evidence>
<dbReference type="EMBL" id="SNRX01000019">
    <property type="protein sequence ID" value="KAA6301439.1"/>
    <property type="molecule type" value="Genomic_DNA"/>
</dbReference>
<evidence type="ECO:0000256" key="3">
    <source>
        <dbReference type="ARBA" id="ARBA00022691"/>
    </source>
</evidence>
<dbReference type="InterPro" id="IPR014369">
    <property type="entry name" value="Gly/Sar_N_MeTrfase"/>
</dbReference>
<keyword evidence="3" id="KW-0949">S-adenosyl-L-methionine</keyword>
<dbReference type="GO" id="GO:0016594">
    <property type="term" value="F:glycine binding"/>
    <property type="evidence" value="ECO:0007669"/>
    <property type="project" value="TreeGrafter"/>
</dbReference>
<proteinExistence type="predicted"/>
<keyword evidence="2 5" id="KW-0808">Transferase</keyword>
<dbReference type="GO" id="GO:0051289">
    <property type="term" value="P:protein homotetramerization"/>
    <property type="evidence" value="ECO:0007669"/>
    <property type="project" value="TreeGrafter"/>
</dbReference>
<sequence>MDKKNNDINSFYSTENGDFNYLYSDHIDFSQILFETLEPLFKEYKVKTVIDCCCGVGNDLKDLFQKGYDVYGSDLSLNMVNTAIKNLKKENVPTKIIQSDVLYINKNIKETFDLVVFRGNALGHLSSDEQKKAIDNLFGITKNNGLIFIDFRNGEKYHHKNKRFELRGHGIDKHNSEIYFSYYILKHPKNNFEQYKIKSRTLIFDYKKIKIRLVCSKIEANYVIPDTIIDRIKCNNGKILFEKSVENGLQHLQSLIILKI</sequence>
<evidence type="ECO:0000313" key="5">
    <source>
        <dbReference type="EMBL" id="KAA6301439.1"/>
    </source>
</evidence>
<dbReference type="CDD" id="cd02440">
    <property type="entry name" value="AdoMet_MTases"/>
    <property type="match status" value="1"/>
</dbReference>
<name>A0A5M8NZ57_9BACT</name>
<dbReference type="Gene3D" id="3.40.50.150">
    <property type="entry name" value="Vaccinia Virus protein VP39"/>
    <property type="match status" value="1"/>
</dbReference>
<evidence type="ECO:0000313" key="6">
    <source>
        <dbReference type="Proteomes" id="UP000324575"/>
    </source>
</evidence>
<dbReference type="AlphaFoldDB" id="A0A5M8NZ57"/>
<comment type="caution">
    <text evidence="5">The sequence shown here is derived from an EMBL/GenBank/DDBJ whole genome shotgun (WGS) entry which is preliminary data.</text>
</comment>
<dbReference type="PANTHER" id="PTHR16458:SF2">
    <property type="entry name" value="GLYCINE N-METHYLTRANSFERASE"/>
    <property type="match status" value="1"/>
</dbReference>
<feature type="domain" description="Methyltransferase" evidence="4">
    <location>
        <begin position="49"/>
        <end position="145"/>
    </location>
</feature>
<dbReference type="Pfam" id="PF13649">
    <property type="entry name" value="Methyltransf_25"/>
    <property type="match status" value="1"/>
</dbReference>
<dbReference type="EC" id="2.1.1.156" evidence="5"/>
<evidence type="ECO:0000256" key="1">
    <source>
        <dbReference type="ARBA" id="ARBA00022603"/>
    </source>
</evidence>